<dbReference type="InterPro" id="IPR020616">
    <property type="entry name" value="Thiolase_N"/>
</dbReference>
<comment type="caution">
    <text evidence="8">The sequence shown here is derived from an EMBL/GenBank/DDBJ whole genome shotgun (WGS) entry which is preliminary data.</text>
</comment>
<dbReference type="NCBIfam" id="TIGR01930">
    <property type="entry name" value="AcCoA-C-Actrans"/>
    <property type="match status" value="1"/>
</dbReference>
<dbReference type="SUPFAM" id="SSF53901">
    <property type="entry name" value="Thiolase-like"/>
    <property type="match status" value="2"/>
</dbReference>
<dbReference type="Pfam" id="PF00108">
    <property type="entry name" value="Thiolase_N"/>
    <property type="match status" value="1"/>
</dbReference>
<evidence type="ECO:0000256" key="1">
    <source>
        <dbReference type="ARBA" id="ARBA00010982"/>
    </source>
</evidence>
<keyword evidence="3 5" id="KW-0012">Acyltransferase</keyword>
<dbReference type="EC" id="2.3.1.16" evidence="8"/>
<evidence type="ECO:0000313" key="9">
    <source>
        <dbReference type="Proteomes" id="UP000589626"/>
    </source>
</evidence>
<dbReference type="EMBL" id="JACHWR010000002">
    <property type="protein sequence ID" value="MBB3043193.1"/>
    <property type="molecule type" value="Genomic_DNA"/>
</dbReference>
<dbReference type="RefSeq" id="WP_183593077.1">
    <property type="nucleotide sequence ID" value="NZ_JACHWR010000002.1"/>
</dbReference>
<evidence type="ECO:0000256" key="5">
    <source>
        <dbReference type="RuleBase" id="RU003557"/>
    </source>
</evidence>
<accession>A0A7W4VWR0</accession>
<feature type="domain" description="Thiolase C-terminal" evidence="7">
    <location>
        <begin position="280"/>
        <end position="401"/>
    </location>
</feature>
<dbReference type="InterPro" id="IPR002155">
    <property type="entry name" value="Thiolase"/>
</dbReference>
<gene>
    <name evidence="8" type="ORF">FHU40_003011</name>
</gene>
<feature type="active site" description="Acyl-thioester intermediate" evidence="4">
    <location>
        <position position="101"/>
    </location>
</feature>
<dbReference type="InterPro" id="IPR016039">
    <property type="entry name" value="Thiolase-like"/>
</dbReference>
<dbReference type="InterPro" id="IPR020613">
    <property type="entry name" value="Thiolase_CS"/>
</dbReference>
<protein>
    <submittedName>
        <fullName evidence="8">Acetyl-CoA C-acetyltransferase/acetyl-CoA acyltransferase</fullName>
        <ecNumber evidence="8">2.3.1.16</ecNumber>
        <ecNumber evidence="8">2.3.1.9</ecNumber>
    </submittedName>
</protein>
<feature type="domain" description="Thiolase N-terminal" evidence="6">
    <location>
        <begin position="14"/>
        <end position="271"/>
    </location>
</feature>
<organism evidence="8 9">
    <name type="scientific">Nocardioides soli</name>
    <dbReference type="NCBI Taxonomy" id="1036020"/>
    <lineage>
        <taxon>Bacteria</taxon>
        <taxon>Bacillati</taxon>
        <taxon>Actinomycetota</taxon>
        <taxon>Actinomycetes</taxon>
        <taxon>Propionibacteriales</taxon>
        <taxon>Nocardioidaceae</taxon>
        <taxon>Nocardioides</taxon>
    </lineage>
</organism>
<name>A0A7W4VWR0_9ACTN</name>
<keyword evidence="9" id="KW-1185">Reference proteome</keyword>
<dbReference type="Proteomes" id="UP000589626">
    <property type="component" value="Unassembled WGS sequence"/>
</dbReference>
<evidence type="ECO:0000259" key="6">
    <source>
        <dbReference type="Pfam" id="PF00108"/>
    </source>
</evidence>
<dbReference type="AlphaFoldDB" id="A0A7W4VWR0"/>
<evidence type="ECO:0000256" key="2">
    <source>
        <dbReference type="ARBA" id="ARBA00022679"/>
    </source>
</evidence>
<dbReference type="PIRSF" id="PIRSF000429">
    <property type="entry name" value="Ac-CoA_Ac_transf"/>
    <property type="match status" value="1"/>
</dbReference>
<keyword evidence="2 5" id="KW-0808">Transferase</keyword>
<dbReference type="CDD" id="cd00751">
    <property type="entry name" value="thiolase"/>
    <property type="match status" value="1"/>
</dbReference>
<proteinExistence type="inferred from homology"/>
<comment type="similarity">
    <text evidence="1 5">Belongs to the thiolase-like superfamily. Thiolase family.</text>
</comment>
<reference evidence="8 9" key="1">
    <citation type="submission" date="2020-08" db="EMBL/GenBank/DDBJ databases">
        <title>Sequencing the genomes of 1000 actinobacteria strains.</title>
        <authorList>
            <person name="Klenk H.-P."/>
        </authorList>
    </citation>
    <scope>NUCLEOTIDE SEQUENCE [LARGE SCALE GENOMIC DNA]</scope>
    <source>
        <strain evidence="8 9">DSM 105498</strain>
    </source>
</reference>
<feature type="active site" description="Proton acceptor" evidence="4">
    <location>
        <position position="358"/>
    </location>
</feature>
<sequence>MVNAQGASSGRDAVIVDAVRTPVGRGKAGGALADVHPVDLLAQTFIALLDRSPAVDPGSVDDVIVGCVSQVGEQSATPGRMAWLGAGLPAHVPATTIDRKCGSSQQSVHFAAQAIRSGEADVVVAAGVESMSRVVMGSARMGADPYGAMVGERFAPGLVSQGVASELVTAAWGLTRTELDEYAALSHERAAAAQDAGAFAREIVPIHTPQGVVTADETIRRGTTAEKLAGLKAVFETPELSARFPQVAWSTTAGNSSQITDGAGAMLLMSRARAEELGLRPRALVHTMSVVGSDPLLMLTGPIPATHRVLERSGLTLDQIDHVEVNEAFAPVPLAWLEEFKADPARLNPRGGAIALGHPLGASGIRLMTTMLHALEDHDQRYGLQLMCEAGGMANATIIERL</sequence>
<evidence type="ECO:0000256" key="3">
    <source>
        <dbReference type="ARBA" id="ARBA00023315"/>
    </source>
</evidence>
<dbReference type="EC" id="2.3.1.9" evidence="8"/>
<dbReference type="Pfam" id="PF02803">
    <property type="entry name" value="Thiolase_C"/>
    <property type="match status" value="1"/>
</dbReference>
<feature type="active site" description="Proton acceptor" evidence="4">
    <location>
        <position position="388"/>
    </location>
</feature>
<dbReference type="Gene3D" id="3.40.47.10">
    <property type="match status" value="2"/>
</dbReference>
<evidence type="ECO:0000313" key="8">
    <source>
        <dbReference type="EMBL" id="MBB3043193.1"/>
    </source>
</evidence>
<evidence type="ECO:0000256" key="4">
    <source>
        <dbReference type="PIRSR" id="PIRSR000429-1"/>
    </source>
</evidence>
<evidence type="ECO:0000259" key="7">
    <source>
        <dbReference type="Pfam" id="PF02803"/>
    </source>
</evidence>
<dbReference type="PANTHER" id="PTHR43365">
    <property type="entry name" value="BLR7806 PROTEIN"/>
    <property type="match status" value="1"/>
</dbReference>
<dbReference type="PANTHER" id="PTHR43365:SF1">
    <property type="entry name" value="ACETYL-COA C-ACYLTRANSFERASE"/>
    <property type="match status" value="1"/>
</dbReference>
<dbReference type="InterPro" id="IPR020617">
    <property type="entry name" value="Thiolase_C"/>
</dbReference>
<dbReference type="PROSITE" id="PS00737">
    <property type="entry name" value="THIOLASE_2"/>
    <property type="match status" value="1"/>
</dbReference>
<dbReference type="GO" id="GO:0003985">
    <property type="term" value="F:acetyl-CoA C-acetyltransferase activity"/>
    <property type="evidence" value="ECO:0007669"/>
    <property type="project" value="UniProtKB-EC"/>
</dbReference>